<evidence type="ECO:0000313" key="3">
    <source>
        <dbReference type="Proteomes" id="UP000001508"/>
    </source>
</evidence>
<dbReference type="PANTHER" id="PTHR21248">
    <property type="entry name" value="CARDIOLIPIN SYNTHASE"/>
    <property type="match status" value="1"/>
</dbReference>
<dbReference type="eggNOG" id="COG1502">
    <property type="taxonomic scope" value="Bacteria"/>
</dbReference>
<evidence type="ECO:0000313" key="2">
    <source>
        <dbReference type="EMBL" id="ADH85402.1"/>
    </source>
</evidence>
<dbReference type="GO" id="GO:0016020">
    <property type="term" value="C:membrane"/>
    <property type="evidence" value="ECO:0007669"/>
    <property type="project" value="TreeGrafter"/>
</dbReference>
<protein>
    <submittedName>
        <fullName evidence="2">Phospholipase D/Transphosphatidylase</fullName>
    </submittedName>
</protein>
<dbReference type="EMBL" id="CP001940">
    <property type="protein sequence ID" value="ADH85402.1"/>
    <property type="molecule type" value="Genomic_DNA"/>
</dbReference>
<evidence type="ECO:0000259" key="1">
    <source>
        <dbReference type="PROSITE" id="PS50035"/>
    </source>
</evidence>
<keyword evidence="3" id="KW-1185">Reference proteome</keyword>
<dbReference type="PROSITE" id="PS50035">
    <property type="entry name" value="PLD"/>
    <property type="match status" value="2"/>
</dbReference>
<dbReference type="GO" id="GO:0008808">
    <property type="term" value="F:cardiolipin synthase activity"/>
    <property type="evidence" value="ECO:0007669"/>
    <property type="project" value="TreeGrafter"/>
</dbReference>
<dbReference type="CDD" id="cd09110">
    <property type="entry name" value="PLDc_CLS_1"/>
    <property type="match status" value="1"/>
</dbReference>
<dbReference type="HOGENOM" id="CLU_038053_0_1_7"/>
<dbReference type="STRING" id="589865.DaAHT2_0698"/>
<feature type="domain" description="PLD phosphodiesterase" evidence="1">
    <location>
        <begin position="162"/>
        <end position="189"/>
    </location>
</feature>
<dbReference type="FunCoup" id="D6Z1E7">
    <property type="interactions" value="17"/>
</dbReference>
<proteinExistence type="predicted"/>
<dbReference type="Pfam" id="PF13091">
    <property type="entry name" value="PLDc_2"/>
    <property type="match status" value="2"/>
</dbReference>
<name>D6Z1E7_DESAT</name>
<dbReference type="InParanoid" id="D6Z1E7"/>
<reference evidence="3" key="1">
    <citation type="submission" date="2010-02" db="EMBL/GenBank/DDBJ databases">
        <title>Complete sequence of Desulfurivibrio alkaliphilus AHT2.</title>
        <authorList>
            <consortium name="US DOE Joint Genome Institute"/>
            <person name="Pitluck S."/>
            <person name="Chertkov O."/>
            <person name="Detter J.C."/>
            <person name="Han C."/>
            <person name="Tapia R."/>
            <person name="Larimer F."/>
            <person name="Land M."/>
            <person name="Hauser L."/>
            <person name="Kyrpides N."/>
            <person name="Mikhailova N."/>
            <person name="Sorokin D.Y."/>
            <person name="Muyzer G."/>
            <person name="Woyke T."/>
        </authorList>
    </citation>
    <scope>NUCLEOTIDE SEQUENCE [LARGE SCALE GENOMIC DNA]</scope>
    <source>
        <strain evidence="3">DSM 19089 / UNIQEM U267 / AHT2</strain>
    </source>
</reference>
<feature type="domain" description="PLD phosphodiesterase" evidence="1">
    <location>
        <begin position="375"/>
        <end position="401"/>
    </location>
</feature>
<dbReference type="PANTHER" id="PTHR21248:SF23">
    <property type="entry name" value="CARDIOLIPIN SYNTHASE B"/>
    <property type="match status" value="1"/>
</dbReference>
<dbReference type="SUPFAM" id="SSF56024">
    <property type="entry name" value="Phospholipase D/nuclease"/>
    <property type="match status" value="2"/>
</dbReference>
<dbReference type="AlphaFoldDB" id="D6Z1E7"/>
<gene>
    <name evidence="2" type="ordered locus">DaAHT2_0698</name>
</gene>
<dbReference type="InterPro" id="IPR001736">
    <property type="entry name" value="PLipase_D/transphosphatidylase"/>
</dbReference>
<sequence length="469" mass="53536">MADSPAQTAANAQTVLACMIDSSTVHQALTAEQTLTRAAAFIRICRKMQTPFPLHWQRFPWRDGNRFTLLADGEIFFPAMLADIAAARHFVLLEMYLLASGRVADSFISAFEAAIARGVDVFVLADDFGARGLNQVDRNRLHQAGAHLAFYNPLHYGKWRRNFWRDHRKLLVVDGEIAYTGGTGITDDFVPRPPYSSTFPLLAATPPWHDVMLRVQGPCVADWQNAFAQVWKHTRDGRHSPQSPPVQPGLRQGRVFGRQGAKAAATGRAATHKCCTAGEQQPGLGRVVLNNPVRMEIKRSLLNRLRNSQRRAWIATAYFIPSWKLRRALYQAARRGCDVRLLLPGPHTDHPSVRHVGRRYYHKLLAAGVRIFEYQPRFLHAKTLLIDNWVSIGSSNIDRWNFRWSLEANQEASDPALKDQLAGLFEQNFAASREILADQWHHRPWYQRLPERFWGTLELWLERFNQRQP</sequence>
<dbReference type="CDD" id="cd09159">
    <property type="entry name" value="PLDc_ybhO_like_2"/>
    <property type="match status" value="1"/>
</dbReference>
<dbReference type="KEGG" id="dak:DaAHT2_0698"/>
<dbReference type="InterPro" id="IPR025202">
    <property type="entry name" value="PLD-like_dom"/>
</dbReference>
<organism evidence="2 3">
    <name type="scientific">Desulfurivibrio alkaliphilus (strain DSM 19089 / UNIQEM U267 / AHT2)</name>
    <dbReference type="NCBI Taxonomy" id="589865"/>
    <lineage>
        <taxon>Bacteria</taxon>
        <taxon>Pseudomonadati</taxon>
        <taxon>Thermodesulfobacteriota</taxon>
        <taxon>Desulfobulbia</taxon>
        <taxon>Desulfobulbales</taxon>
        <taxon>Desulfobulbaceae</taxon>
        <taxon>Desulfurivibrio</taxon>
    </lineage>
</organism>
<dbReference type="SMART" id="SM00155">
    <property type="entry name" value="PLDc"/>
    <property type="match status" value="2"/>
</dbReference>
<dbReference type="Gene3D" id="3.30.870.10">
    <property type="entry name" value="Endonuclease Chain A"/>
    <property type="match status" value="2"/>
</dbReference>
<accession>D6Z1E7</accession>
<dbReference type="GO" id="GO:0032049">
    <property type="term" value="P:cardiolipin biosynthetic process"/>
    <property type="evidence" value="ECO:0007669"/>
    <property type="project" value="UniProtKB-ARBA"/>
</dbReference>
<dbReference type="Proteomes" id="UP000001508">
    <property type="component" value="Chromosome"/>
</dbReference>